<accession>W1PC68</accession>
<sequence length="128" mass="14284">MGNEEAVIDVLGQSMVGGTRVRDHVMSINAIYIVLKAIGVDFSIQYAQLLLVYTLPTEWEDYGVNLVGRDPPFTFEEIAENLEQKELDREIHLLQLNCSKGQVVSLTSPSSPPSENGCCRGQFQLREL</sequence>
<reference evidence="2" key="1">
    <citation type="journal article" date="2013" name="Science">
        <title>The Amborella genome and the evolution of flowering plants.</title>
        <authorList>
            <consortium name="Amborella Genome Project"/>
        </authorList>
    </citation>
    <scope>NUCLEOTIDE SEQUENCE [LARGE SCALE GENOMIC DNA]</scope>
</reference>
<dbReference type="Gramene" id="ERN05186">
    <property type="protein sequence ID" value="ERN05186"/>
    <property type="gene ID" value="AMTR_s00053p00228190"/>
</dbReference>
<keyword evidence="2" id="KW-1185">Reference proteome</keyword>
<dbReference type="Proteomes" id="UP000017836">
    <property type="component" value="Unassembled WGS sequence"/>
</dbReference>
<gene>
    <name evidence="1" type="ORF">AMTR_s00053p00228190</name>
</gene>
<protein>
    <submittedName>
        <fullName evidence="1">Uncharacterized protein</fullName>
    </submittedName>
</protein>
<organism evidence="1 2">
    <name type="scientific">Amborella trichopoda</name>
    <dbReference type="NCBI Taxonomy" id="13333"/>
    <lineage>
        <taxon>Eukaryota</taxon>
        <taxon>Viridiplantae</taxon>
        <taxon>Streptophyta</taxon>
        <taxon>Embryophyta</taxon>
        <taxon>Tracheophyta</taxon>
        <taxon>Spermatophyta</taxon>
        <taxon>Magnoliopsida</taxon>
        <taxon>Amborellales</taxon>
        <taxon>Amborellaceae</taxon>
        <taxon>Amborella</taxon>
    </lineage>
</organism>
<evidence type="ECO:0000313" key="1">
    <source>
        <dbReference type="EMBL" id="ERN05186.1"/>
    </source>
</evidence>
<dbReference type="EMBL" id="KI394012">
    <property type="protein sequence ID" value="ERN05186.1"/>
    <property type="molecule type" value="Genomic_DNA"/>
</dbReference>
<name>W1PC68_AMBTC</name>
<evidence type="ECO:0000313" key="2">
    <source>
        <dbReference type="Proteomes" id="UP000017836"/>
    </source>
</evidence>
<dbReference type="AlphaFoldDB" id="W1PC68"/>
<proteinExistence type="predicted"/>
<dbReference type="HOGENOM" id="CLU_160924_0_0_1"/>